<dbReference type="NCBIfam" id="TIGR01747">
    <property type="entry name" value="diampropi_NH3ly"/>
    <property type="match status" value="1"/>
</dbReference>
<dbReference type="PANTHER" id="PTHR42937:SF1">
    <property type="entry name" value="DIAMINOPROPIONATE AMMONIA-LYASE"/>
    <property type="match status" value="1"/>
</dbReference>
<dbReference type="EMBL" id="JBFDAA010000048">
    <property type="protein sequence ID" value="KAL1109999.1"/>
    <property type="molecule type" value="Genomic_DNA"/>
</dbReference>
<reference evidence="2 3" key="1">
    <citation type="submission" date="2024-07" db="EMBL/GenBank/DDBJ databases">
        <title>Chromosome-level genome assembly of the water stick insect Ranatra chinensis (Heteroptera: Nepidae).</title>
        <authorList>
            <person name="Liu X."/>
        </authorList>
    </citation>
    <scope>NUCLEOTIDE SEQUENCE [LARGE SCALE GENOMIC DNA]</scope>
    <source>
        <strain evidence="2">Cailab_2021Rc</strain>
        <tissue evidence="2">Muscle</tissue>
    </source>
</reference>
<dbReference type="Gene3D" id="3.40.50.1100">
    <property type="match status" value="2"/>
</dbReference>
<dbReference type="CDD" id="cd00640">
    <property type="entry name" value="Trp-synth-beta_II"/>
    <property type="match status" value="1"/>
</dbReference>
<comment type="caution">
    <text evidence="2">The sequence shown here is derived from an EMBL/GenBank/DDBJ whole genome shotgun (WGS) entry which is preliminary data.</text>
</comment>
<dbReference type="InterPro" id="IPR001926">
    <property type="entry name" value="TrpB-like_PALP"/>
</dbReference>
<sequence length="409" mass="44520">MEVHVESVKFLKNIRLKKNGEGARLDDFSESEANNVLNFHESFKEYAVTPLVELNSLASYYGVGGIYVKDESKRFGLNAFKVLGGSYAMGRLLAEKLEVSADKVTSEKLRSDETRKKLGEITFATATDGNHGRGVAWTAQQLGQKAEVYMPKGAAKERVDNITATGATCTVTDLNYDDAVRLANSTAEKNGWIMVQDTAWEGYEDIPRWIMQGYMTLIIEAVSQLRDKGIDRPTHVFLQAGVGSFAGAVLGFLAKTYPDNLPVVTIVEPDKADCIYQSMLTSDGSVQAVKGDLDTLMAGLACGEPSTISWGVLRDYAAASISCPDYIAANGMRILSSPSEGDERIISGESGAATCGIVDYIMANPNGETIKKELGLDENSEILLISTEGDTSPEIYRDVVWYGRNTHKK</sequence>
<dbReference type="NCBIfam" id="TIGR03528">
    <property type="entry name" value="2_3_DAP_am_ly"/>
    <property type="match status" value="1"/>
</dbReference>
<keyword evidence="3" id="KW-1185">Reference proteome</keyword>
<evidence type="ECO:0000259" key="1">
    <source>
        <dbReference type="Pfam" id="PF00291"/>
    </source>
</evidence>
<protein>
    <recommendedName>
        <fullName evidence="1">Tryptophan synthase beta chain-like PALP domain-containing protein</fullName>
    </recommendedName>
</protein>
<dbReference type="AlphaFoldDB" id="A0ABD0YAS6"/>
<accession>A0ABD0YAS6</accession>
<dbReference type="Proteomes" id="UP001558652">
    <property type="component" value="Unassembled WGS sequence"/>
</dbReference>
<dbReference type="Pfam" id="PF00291">
    <property type="entry name" value="PALP"/>
    <property type="match status" value="1"/>
</dbReference>
<dbReference type="InterPro" id="IPR019871">
    <property type="entry name" value="DiNH2propionate_NH3-lyase_sub"/>
</dbReference>
<gene>
    <name evidence="2" type="ORF">AAG570_014020</name>
</gene>
<organism evidence="2 3">
    <name type="scientific">Ranatra chinensis</name>
    <dbReference type="NCBI Taxonomy" id="642074"/>
    <lineage>
        <taxon>Eukaryota</taxon>
        <taxon>Metazoa</taxon>
        <taxon>Ecdysozoa</taxon>
        <taxon>Arthropoda</taxon>
        <taxon>Hexapoda</taxon>
        <taxon>Insecta</taxon>
        <taxon>Pterygota</taxon>
        <taxon>Neoptera</taxon>
        <taxon>Paraneoptera</taxon>
        <taxon>Hemiptera</taxon>
        <taxon>Heteroptera</taxon>
        <taxon>Panheteroptera</taxon>
        <taxon>Nepomorpha</taxon>
        <taxon>Nepidae</taxon>
        <taxon>Ranatrinae</taxon>
        <taxon>Ranatra</taxon>
    </lineage>
</organism>
<evidence type="ECO:0000313" key="3">
    <source>
        <dbReference type="Proteomes" id="UP001558652"/>
    </source>
</evidence>
<feature type="domain" description="Tryptophan synthase beta chain-like PALP" evidence="1">
    <location>
        <begin position="46"/>
        <end position="355"/>
    </location>
</feature>
<dbReference type="NCBIfam" id="NF006058">
    <property type="entry name" value="PRK08206.1"/>
    <property type="match status" value="1"/>
</dbReference>
<evidence type="ECO:0000313" key="2">
    <source>
        <dbReference type="EMBL" id="KAL1109999.1"/>
    </source>
</evidence>
<dbReference type="SUPFAM" id="SSF53686">
    <property type="entry name" value="Tryptophan synthase beta subunit-like PLP-dependent enzymes"/>
    <property type="match status" value="1"/>
</dbReference>
<dbReference type="InterPro" id="IPR036052">
    <property type="entry name" value="TrpB-like_PALP_sf"/>
</dbReference>
<proteinExistence type="predicted"/>
<dbReference type="PANTHER" id="PTHR42937">
    <property type="match status" value="1"/>
</dbReference>
<dbReference type="InterPro" id="IPR010081">
    <property type="entry name" value="DiNH2opropionate_NH3_lyase"/>
</dbReference>
<name>A0ABD0YAS6_9HEMI</name>